<evidence type="ECO:0000256" key="8">
    <source>
        <dbReference type="SAM" id="Phobius"/>
    </source>
</evidence>
<dbReference type="GO" id="GO:0009847">
    <property type="term" value="P:spore germination"/>
    <property type="evidence" value="ECO:0007669"/>
    <property type="project" value="InterPro"/>
</dbReference>
<organism evidence="9 10">
    <name type="scientific">Candidatus Scatomorpha pullistercoris</name>
    <dbReference type="NCBI Taxonomy" id="2840929"/>
    <lineage>
        <taxon>Bacteria</taxon>
        <taxon>Bacillati</taxon>
        <taxon>Bacillota</taxon>
        <taxon>Clostridia</taxon>
        <taxon>Eubacteriales</taxon>
        <taxon>Candidatus Scatomorpha</taxon>
    </lineage>
</organism>
<feature type="transmembrane region" description="Helical" evidence="8">
    <location>
        <begin position="81"/>
        <end position="101"/>
    </location>
</feature>
<name>A0A9D1G682_9FIRM</name>
<evidence type="ECO:0000256" key="7">
    <source>
        <dbReference type="ARBA" id="ARBA00023136"/>
    </source>
</evidence>
<accession>A0A9D1G682</accession>
<feature type="transmembrane region" description="Helical" evidence="8">
    <location>
        <begin position="268"/>
        <end position="290"/>
    </location>
</feature>
<keyword evidence="4" id="KW-0309">Germination</keyword>
<dbReference type="PANTHER" id="PTHR34975">
    <property type="entry name" value="SPORE GERMINATION PROTEIN A2"/>
    <property type="match status" value="1"/>
</dbReference>
<dbReference type="Proteomes" id="UP000886876">
    <property type="component" value="Unassembled WGS sequence"/>
</dbReference>
<evidence type="ECO:0000256" key="6">
    <source>
        <dbReference type="ARBA" id="ARBA00022989"/>
    </source>
</evidence>
<sequence length="360" mass="38275">MDKKTPGGLTSRQAAALCFVALLPPATRLLPGLCADISGRAAWLCPLAALPFLLLTAWLVKKLAMNAAEDENLGALIKRGLGPYAGAAVLIIYAVWLAFYAGFSLRSSASRFIYTIYPGAPPWPFVASGLIMGLIAALSKTRALARASELFRWMLVLALVPILLLGVLEMDVKSLGPVYLSDALPVLEGALPALGAGAFLIVNIGFLDRGPGSLRRGRFSVFSCVLMALIVAVTVGRFGHELTAQLTYPFFALVRNTSLSGVSVRIEALVTALWVFSDFVLFTFALSAAADCLRLSFGCGNAKWTTWLCALLAGVTAVLIAPDSVILRLVSELIAPGLNLVMLYGLILPALLIGRIRGRI</sequence>
<dbReference type="PANTHER" id="PTHR34975:SF2">
    <property type="entry name" value="SPORE GERMINATION PROTEIN A2"/>
    <property type="match status" value="1"/>
</dbReference>
<evidence type="ECO:0000256" key="5">
    <source>
        <dbReference type="ARBA" id="ARBA00022692"/>
    </source>
</evidence>
<dbReference type="InterPro" id="IPR004761">
    <property type="entry name" value="Spore_GerAB"/>
</dbReference>
<feature type="transmembrane region" description="Helical" evidence="8">
    <location>
        <begin position="190"/>
        <end position="207"/>
    </location>
</feature>
<dbReference type="Pfam" id="PF03845">
    <property type="entry name" value="Spore_permease"/>
    <property type="match status" value="1"/>
</dbReference>
<keyword evidence="6 8" id="KW-1133">Transmembrane helix</keyword>
<feature type="transmembrane region" description="Helical" evidence="8">
    <location>
        <begin position="121"/>
        <end position="138"/>
    </location>
</feature>
<evidence type="ECO:0000313" key="9">
    <source>
        <dbReference type="EMBL" id="HIS98100.1"/>
    </source>
</evidence>
<feature type="transmembrane region" description="Helical" evidence="8">
    <location>
        <begin position="219"/>
        <end position="239"/>
    </location>
</feature>
<feature type="transmembrane region" description="Helical" evidence="8">
    <location>
        <begin position="302"/>
        <end position="321"/>
    </location>
</feature>
<evidence type="ECO:0000256" key="4">
    <source>
        <dbReference type="ARBA" id="ARBA00022544"/>
    </source>
</evidence>
<keyword evidence="5 8" id="KW-0812">Transmembrane</keyword>
<comment type="caution">
    <text evidence="9">The sequence shown here is derived from an EMBL/GenBank/DDBJ whole genome shotgun (WGS) entry which is preliminary data.</text>
</comment>
<feature type="transmembrane region" description="Helical" evidence="8">
    <location>
        <begin position="150"/>
        <end position="170"/>
    </location>
</feature>
<evidence type="ECO:0000256" key="1">
    <source>
        <dbReference type="ARBA" id="ARBA00004141"/>
    </source>
</evidence>
<gene>
    <name evidence="9" type="ORF">IAD42_09005</name>
</gene>
<comment type="subcellular location">
    <subcellularLocation>
        <location evidence="1">Membrane</location>
        <topology evidence="1">Multi-pass membrane protein</topology>
    </subcellularLocation>
</comment>
<evidence type="ECO:0000313" key="10">
    <source>
        <dbReference type="Proteomes" id="UP000886876"/>
    </source>
</evidence>
<reference evidence="9" key="1">
    <citation type="submission" date="2020-10" db="EMBL/GenBank/DDBJ databases">
        <authorList>
            <person name="Gilroy R."/>
        </authorList>
    </citation>
    <scope>NUCLEOTIDE SEQUENCE</scope>
    <source>
        <strain evidence="9">ChiHecec3B27-6122</strain>
    </source>
</reference>
<keyword evidence="7 8" id="KW-0472">Membrane</keyword>
<dbReference type="EMBL" id="DVJS01000226">
    <property type="protein sequence ID" value="HIS98100.1"/>
    <property type="molecule type" value="Genomic_DNA"/>
</dbReference>
<keyword evidence="3" id="KW-0813">Transport</keyword>
<evidence type="ECO:0000256" key="3">
    <source>
        <dbReference type="ARBA" id="ARBA00022448"/>
    </source>
</evidence>
<reference evidence="9" key="2">
    <citation type="journal article" date="2021" name="PeerJ">
        <title>Extensive microbial diversity within the chicken gut microbiome revealed by metagenomics and culture.</title>
        <authorList>
            <person name="Gilroy R."/>
            <person name="Ravi A."/>
            <person name="Getino M."/>
            <person name="Pursley I."/>
            <person name="Horton D.L."/>
            <person name="Alikhan N.F."/>
            <person name="Baker D."/>
            <person name="Gharbi K."/>
            <person name="Hall N."/>
            <person name="Watson M."/>
            <person name="Adriaenssens E.M."/>
            <person name="Foster-Nyarko E."/>
            <person name="Jarju S."/>
            <person name="Secka A."/>
            <person name="Antonio M."/>
            <person name="Oren A."/>
            <person name="Chaudhuri R.R."/>
            <person name="La Ragione R."/>
            <person name="Hildebrand F."/>
            <person name="Pallen M.J."/>
        </authorList>
    </citation>
    <scope>NUCLEOTIDE SEQUENCE</scope>
    <source>
        <strain evidence="9">ChiHecec3B27-6122</strain>
    </source>
</reference>
<feature type="transmembrane region" description="Helical" evidence="8">
    <location>
        <begin position="333"/>
        <end position="354"/>
    </location>
</feature>
<dbReference type="GO" id="GO:0016020">
    <property type="term" value="C:membrane"/>
    <property type="evidence" value="ECO:0007669"/>
    <property type="project" value="UniProtKB-SubCell"/>
</dbReference>
<dbReference type="AlphaFoldDB" id="A0A9D1G682"/>
<protein>
    <submittedName>
        <fullName evidence="9">GerAB/ArcD/ProY family transporter</fullName>
    </submittedName>
</protein>
<feature type="transmembrane region" description="Helical" evidence="8">
    <location>
        <begin position="41"/>
        <end position="60"/>
    </location>
</feature>
<evidence type="ECO:0000256" key="2">
    <source>
        <dbReference type="ARBA" id="ARBA00007998"/>
    </source>
</evidence>
<comment type="similarity">
    <text evidence="2">Belongs to the amino acid-polyamine-organocation (APC) superfamily. Spore germination protein (SGP) (TC 2.A.3.9) family.</text>
</comment>
<proteinExistence type="inferred from homology"/>